<feature type="compositionally biased region" description="Basic residues" evidence="1">
    <location>
        <begin position="26"/>
        <end position="38"/>
    </location>
</feature>
<reference evidence="2 3" key="1">
    <citation type="submission" date="2020-11" db="EMBL/GenBank/DDBJ databases">
        <title>Sequencing the genomes of 1000 actinobacteria strains.</title>
        <authorList>
            <person name="Klenk H.-P."/>
        </authorList>
    </citation>
    <scope>NUCLEOTIDE SEQUENCE [LARGE SCALE GENOMIC DNA]</scope>
    <source>
        <strain evidence="2 3">DSM 101692</strain>
    </source>
</reference>
<dbReference type="EMBL" id="JADOTX010000001">
    <property type="protein sequence ID" value="MBG6066381.1"/>
    <property type="molecule type" value="Genomic_DNA"/>
</dbReference>
<evidence type="ECO:0000313" key="3">
    <source>
        <dbReference type="Proteomes" id="UP000614915"/>
    </source>
</evidence>
<feature type="region of interest" description="Disordered" evidence="1">
    <location>
        <begin position="1"/>
        <end position="38"/>
    </location>
</feature>
<evidence type="ECO:0000313" key="2">
    <source>
        <dbReference type="EMBL" id="MBG6066381.1"/>
    </source>
</evidence>
<dbReference type="Proteomes" id="UP000614915">
    <property type="component" value="Unassembled WGS sequence"/>
</dbReference>
<protein>
    <submittedName>
        <fullName evidence="2">Uncharacterized protein</fullName>
    </submittedName>
</protein>
<keyword evidence="3" id="KW-1185">Reference proteome</keyword>
<gene>
    <name evidence="2" type="ORF">IW248_002668</name>
</gene>
<proteinExistence type="predicted"/>
<evidence type="ECO:0000256" key="1">
    <source>
        <dbReference type="SAM" id="MobiDB-lite"/>
    </source>
</evidence>
<sequence length="38" mass="4046">MNVRSEGAAMGRAVTGGRAEAIAPVARRRPVRRGRVGR</sequence>
<comment type="caution">
    <text evidence="2">The sequence shown here is derived from an EMBL/GenBank/DDBJ whole genome shotgun (WGS) entry which is preliminary data.</text>
</comment>
<accession>A0ABS0JH42</accession>
<organism evidence="2 3">
    <name type="scientific">Micromonospora ureilytica</name>
    <dbReference type="NCBI Taxonomy" id="709868"/>
    <lineage>
        <taxon>Bacteria</taxon>
        <taxon>Bacillati</taxon>
        <taxon>Actinomycetota</taxon>
        <taxon>Actinomycetes</taxon>
        <taxon>Micromonosporales</taxon>
        <taxon>Micromonosporaceae</taxon>
        <taxon>Micromonospora</taxon>
    </lineage>
</organism>
<name>A0ABS0JH42_9ACTN</name>